<dbReference type="EMBL" id="SJKD01000002">
    <property type="protein sequence ID" value="TCC50811.1"/>
    <property type="molecule type" value="Genomic_DNA"/>
</dbReference>
<evidence type="ECO:0000256" key="3">
    <source>
        <dbReference type="ARBA" id="ARBA00022764"/>
    </source>
</evidence>
<dbReference type="InterPro" id="IPR008929">
    <property type="entry name" value="Chondroitin_lyas"/>
</dbReference>
<dbReference type="GO" id="GO:0016829">
    <property type="term" value="F:lyase activity"/>
    <property type="evidence" value="ECO:0007669"/>
    <property type="project" value="UniProtKB-KW"/>
</dbReference>
<keyword evidence="4" id="KW-0456">Lyase</keyword>
<proteinExistence type="predicted"/>
<sequence>MNATTGPEKPRHIDGRINRIGTDDLIKAFGSPPGVQDVGALRAFVAGRLRRPAWPLREWTNAIRSTSAADDVLTAAAPLLTGVEVTGRERGRSQRYGFHYLGWLSPGVQAWRLTGDDRYLRAFEQHLEDWVEQRDSVTGEWPGLDVIWYSLGTWARCRNLLPTLEVLTDSPLSDRAWASLVATLVGGARWAYDEHDVFRHGNWQLVCATELLHISVVLPDLVEARSWAERARERIDEHLLLDVYGDGGHYERSPGYHKMCLTALQTAALLDAEVAAHPKVAAMHQWLCELVSPGGWIPHLQDSGIEWPATSLLRGSYVLDNPVLARIAAQWLSAEDFAVEAAALPAWDDADRQQRWLDAVATAREAVVPALPQHTVLADTGYVILRSDDLRAVINYGPHIEHELESHSHRAVLDLVLEGWQRPLLWEAGGPPSYDDPDYLTWYQSGRGHNTVLVDDQELSTDRGVQVDPLVDTGQVAVFSGHHHGNVVPQSRTIAMVREEPAVLVVSDHSAAGEHTFRAHWHTLSPWQQVGPLAYDASAAEGPGLLLIEAGDPSTTTVETSEGVARRPLVDKQVAEYGPLYSLGLTRDSGMFTTVLLPHAGAQVPEVAVTGDDEELTIDHGDIVDRVSASTWVRTTSGRLSWATGWRTRGLLDLLRTSEDVDVSATVVDGVLSLEVTCSGRCGLWIRPLGDVRLDGVLVTAESDGDGWAHLTLPYAGRWTVDGARHD</sequence>
<dbReference type="PANTHER" id="PTHR39210:SF1">
    <property type="entry name" value="HEPARIN-SULFATE LYASE"/>
    <property type="match status" value="1"/>
</dbReference>
<feature type="domain" description="Heparinase II/III-like C-terminal" evidence="5">
    <location>
        <begin position="374"/>
        <end position="530"/>
    </location>
</feature>
<dbReference type="AlphaFoldDB" id="A0A4R0JTQ3"/>
<dbReference type="Proteomes" id="UP000293342">
    <property type="component" value="Unassembled WGS sequence"/>
</dbReference>
<keyword evidence="2" id="KW-0732">Signal</keyword>
<dbReference type="Gene3D" id="2.70.98.70">
    <property type="match status" value="1"/>
</dbReference>
<evidence type="ECO:0000259" key="6">
    <source>
        <dbReference type="Pfam" id="PF16889"/>
    </source>
</evidence>
<name>A0A4R0JTQ3_9ACTN</name>
<dbReference type="OrthoDB" id="9787373at2"/>
<dbReference type="RefSeq" id="WP_131513510.1">
    <property type="nucleotide sequence ID" value="NZ_SJKD01000002.1"/>
</dbReference>
<keyword evidence="3" id="KW-0574">Periplasm</keyword>
<dbReference type="InterPro" id="IPR031680">
    <property type="entry name" value="Hepar_II_III_N"/>
</dbReference>
<dbReference type="Pfam" id="PF16889">
    <property type="entry name" value="Hepar_II_III_N"/>
    <property type="match status" value="1"/>
</dbReference>
<keyword evidence="8" id="KW-1185">Reference proteome</keyword>
<evidence type="ECO:0000256" key="1">
    <source>
        <dbReference type="ARBA" id="ARBA00004418"/>
    </source>
</evidence>
<evidence type="ECO:0000256" key="4">
    <source>
        <dbReference type="ARBA" id="ARBA00023239"/>
    </source>
</evidence>
<dbReference type="PANTHER" id="PTHR39210">
    <property type="entry name" value="HEPARIN-SULFATE LYASE"/>
    <property type="match status" value="1"/>
</dbReference>
<evidence type="ECO:0000313" key="8">
    <source>
        <dbReference type="Proteomes" id="UP000293342"/>
    </source>
</evidence>
<dbReference type="Pfam" id="PF07940">
    <property type="entry name" value="Hepar_II_III_C"/>
    <property type="match status" value="1"/>
</dbReference>
<dbReference type="InterPro" id="IPR012480">
    <property type="entry name" value="Hepar_II_III_C"/>
</dbReference>
<comment type="caution">
    <text evidence="7">The sequence shown here is derived from an EMBL/GenBank/DDBJ whole genome shotgun (WGS) entry which is preliminary data.</text>
</comment>
<feature type="domain" description="Heparin-sulfate lyase N-terminal" evidence="6">
    <location>
        <begin position="95"/>
        <end position="271"/>
    </location>
</feature>
<organism evidence="7 8">
    <name type="scientific">Kribbella capetownensis</name>
    <dbReference type="NCBI Taxonomy" id="1572659"/>
    <lineage>
        <taxon>Bacteria</taxon>
        <taxon>Bacillati</taxon>
        <taxon>Actinomycetota</taxon>
        <taxon>Actinomycetes</taxon>
        <taxon>Propionibacteriales</taxon>
        <taxon>Kribbellaceae</taxon>
        <taxon>Kribbella</taxon>
    </lineage>
</organism>
<dbReference type="SUPFAM" id="SSF48230">
    <property type="entry name" value="Chondroitin AC/alginate lyase"/>
    <property type="match status" value="1"/>
</dbReference>
<evidence type="ECO:0000313" key="7">
    <source>
        <dbReference type="EMBL" id="TCC50811.1"/>
    </source>
</evidence>
<accession>A0A4R0JTQ3</accession>
<reference evidence="7 8" key="1">
    <citation type="submission" date="2019-02" db="EMBL/GenBank/DDBJ databases">
        <title>Kribbella capetownensis sp. nov. and Kribbella speibonae sp. nov., isolated from soil.</title>
        <authorList>
            <person name="Curtis S.M."/>
            <person name="Norton I."/>
            <person name="Everest G.J."/>
            <person name="Meyers P.R."/>
        </authorList>
    </citation>
    <scope>NUCLEOTIDE SEQUENCE [LARGE SCALE GENOMIC DNA]</scope>
    <source>
        <strain evidence="7 8">YM53</strain>
    </source>
</reference>
<evidence type="ECO:0000259" key="5">
    <source>
        <dbReference type="Pfam" id="PF07940"/>
    </source>
</evidence>
<dbReference type="Gene3D" id="1.50.10.100">
    <property type="entry name" value="Chondroitin AC/alginate lyase"/>
    <property type="match status" value="1"/>
</dbReference>
<evidence type="ECO:0000256" key="2">
    <source>
        <dbReference type="ARBA" id="ARBA00022729"/>
    </source>
</evidence>
<comment type="subcellular location">
    <subcellularLocation>
        <location evidence="1">Periplasm</location>
    </subcellularLocation>
</comment>
<protein>
    <submittedName>
        <fullName evidence="7">Uncharacterized protein</fullName>
    </submittedName>
</protein>
<dbReference type="GO" id="GO:0042597">
    <property type="term" value="C:periplasmic space"/>
    <property type="evidence" value="ECO:0007669"/>
    <property type="project" value="UniProtKB-SubCell"/>
</dbReference>
<gene>
    <name evidence="7" type="ORF">E0H75_11620</name>
</gene>